<feature type="domain" description="MacB-like periplasmic core" evidence="9">
    <location>
        <begin position="19"/>
        <end position="197"/>
    </location>
</feature>
<sequence length="830" mass="91358">MRVVAKSFLRYLLKRRSLSVLQLMGIACGVAAVVGMTLSADSALSSFTQAVEFLRGRSTHVIERPAGPMEEKVLKDLMGDPAIEAFSPVLDRQVRLKSGDTVRLLGIDPFLDGVVRPELGHAPSSGNSPWRRQSQFVDFLRKERSILMESGLAAQLGVRTGSIIPTSRGDLRVLGLFPNPSGEPLLLMDIGHAQEFLGLSGQVDRVDLILGDEAGFRARWSEGYQIQSHRQRKETLVAMLAAFRLNLEALSLLALFVGVFLIYNTSMFAVVSRRRDAGILRSLGTYQKEIVVAFLLEIMLFGIVGGALGGVLGYLLSRFLTSLLGDTITNLYFFLRPAVPAWSGWIVLIGAFLGCGASLLGGFLPLQELVRLDPVETLSGRAAGPKAEKKTRRAALVGFCVIVLGIVLLLMSFLHVYVGFAGIFIFLLGITLVTGAVLIFVGPALKWILYHLGGLPGKIAAGNIRRNLGRTSVAVSAFMVALALSIGLGAMIGSFRQSLLWWMNTQLRGDLYISTITDTQVPEDFYREILAIPGLGGVDPFRNVQVTYKGTQISISSIDASVLQRYTRFGWLKGGNENWDGVKRGAVIISESFSRRFRAKEGDTVTLEGINGPEALKVEAIFYDYTTEHGLIMMDRATYLRLYNDRTINSLGIFIDPDNPRRQELLEKVRQRARTRGLPVLTRNQLQGNILALFDSTFAVTRSMRIMAIVVAFFGISGALLTLFIERRKDFGIYRALGFSTSQIAVMTLLEGLGMGIVSFLLSTATGTALAIMLIKVINLRSFNWTIFYYPAWQPYVLTGAVALCASIGAALYPIWKVRRTYPHMQIREE</sequence>
<comment type="subcellular location">
    <subcellularLocation>
        <location evidence="1">Cell membrane</location>
        <topology evidence="1">Multi-pass membrane protein</topology>
    </subcellularLocation>
</comment>
<dbReference type="EMBL" id="JAAYEE010000179">
    <property type="protein sequence ID" value="NLW35858.1"/>
    <property type="molecule type" value="Genomic_DNA"/>
</dbReference>
<keyword evidence="6 7" id="KW-0472">Membrane</keyword>
<dbReference type="PROSITE" id="PS51257">
    <property type="entry name" value="PROKAR_LIPOPROTEIN"/>
    <property type="match status" value="1"/>
</dbReference>
<feature type="transmembrane region" description="Helical" evidence="7">
    <location>
        <begin position="249"/>
        <end position="271"/>
    </location>
</feature>
<dbReference type="GO" id="GO:0044874">
    <property type="term" value="P:lipoprotein localization to outer membrane"/>
    <property type="evidence" value="ECO:0007669"/>
    <property type="project" value="TreeGrafter"/>
</dbReference>
<proteinExistence type="inferred from homology"/>
<dbReference type="InterPro" id="IPR051447">
    <property type="entry name" value="Lipoprotein-release_system"/>
</dbReference>
<gene>
    <name evidence="10" type="ORF">GXY80_10315</name>
</gene>
<evidence type="ECO:0000256" key="4">
    <source>
        <dbReference type="ARBA" id="ARBA00022692"/>
    </source>
</evidence>
<feature type="transmembrane region" description="Helical" evidence="7">
    <location>
        <begin position="291"/>
        <end position="316"/>
    </location>
</feature>
<feature type="domain" description="MacB-like periplasmic core" evidence="9">
    <location>
        <begin position="479"/>
        <end position="659"/>
    </location>
</feature>
<evidence type="ECO:0000256" key="5">
    <source>
        <dbReference type="ARBA" id="ARBA00022989"/>
    </source>
</evidence>
<dbReference type="Pfam" id="PF12704">
    <property type="entry name" value="MacB_PCD"/>
    <property type="match status" value="2"/>
</dbReference>
<reference evidence="10" key="1">
    <citation type="journal article" date="2020" name="Biotechnol. Biofuels">
        <title>New insights from the biogas microbiome by comprehensive genome-resolved metagenomics of nearly 1600 species originating from multiple anaerobic digesters.</title>
        <authorList>
            <person name="Campanaro S."/>
            <person name="Treu L."/>
            <person name="Rodriguez-R L.M."/>
            <person name="Kovalovszki A."/>
            <person name="Ziels R.M."/>
            <person name="Maus I."/>
            <person name="Zhu X."/>
            <person name="Kougias P.G."/>
            <person name="Basile A."/>
            <person name="Luo G."/>
            <person name="Schluter A."/>
            <person name="Konstantinidis K.T."/>
            <person name="Angelidaki I."/>
        </authorList>
    </citation>
    <scope>NUCLEOTIDE SEQUENCE</scope>
    <source>
        <strain evidence="10">AS06rmzACSIP_7</strain>
    </source>
</reference>
<feature type="domain" description="ABC3 transporter permease C-terminal" evidence="8">
    <location>
        <begin position="250"/>
        <end position="374"/>
    </location>
</feature>
<keyword evidence="3" id="KW-1003">Cell membrane</keyword>
<dbReference type="Pfam" id="PF02687">
    <property type="entry name" value="FtsX"/>
    <property type="match status" value="2"/>
</dbReference>
<evidence type="ECO:0000313" key="11">
    <source>
        <dbReference type="Proteomes" id="UP000777265"/>
    </source>
</evidence>
<dbReference type="PANTHER" id="PTHR30489:SF0">
    <property type="entry name" value="LIPOPROTEIN-RELEASING SYSTEM TRANSMEMBRANE PROTEIN LOLE"/>
    <property type="match status" value="1"/>
</dbReference>
<evidence type="ECO:0000256" key="7">
    <source>
        <dbReference type="SAM" id="Phobius"/>
    </source>
</evidence>
<reference evidence="10" key="2">
    <citation type="submission" date="2020-01" db="EMBL/GenBank/DDBJ databases">
        <authorList>
            <person name="Campanaro S."/>
        </authorList>
    </citation>
    <scope>NUCLEOTIDE SEQUENCE</scope>
    <source>
        <strain evidence="10">AS06rmzACSIP_7</strain>
    </source>
</reference>
<feature type="transmembrane region" description="Helical" evidence="7">
    <location>
        <begin position="795"/>
        <end position="816"/>
    </location>
</feature>
<evidence type="ECO:0000313" key="10">
    <source>
        <dbReference type="EMBL" id="NLW35858.1"/>
    </source>
</evidence>
<feature type="transmembrane region" description="Helical" evidence="7">
    <location>
        <begin position="20"/>
        <end position="40"/>
    </location>
</feature>
<dbReference type="GO" id="GO:0098797">
    <property type="term" value="C:plasma membrane protein complex"/>
    <property type="evidence" value="ECO:0007669"/>
    <property type="project" value="TreeGrafter"/>
</dbReference>
<feature type="domain" description="ABC3 transporter permease C-terminal" evidence="8">
    <location>
        <begin position="706"/>
        <end position="823"/>
    </location>
</feature>
<feature type="transmembrane region" description="Helical" evidence="7">
    <location>
        <begin position="706"/>
        <end position="725"/>
    </location>
</feature>
<evidence type="ECO:0000256" key="6">
    <source>
        <dbReference type="ARBA" id="ARBA00023136"/>
    </source>
</evidence>
<organism evidence="10 11">
    <name type="scientific">Syntrophorhabdus aromaticivorans</name>
    <dbReference type="NCBI Taxonomy" id="328301"/>
    <lineage>
        <taxon>Bacteria</taxon>
        <taxon>Pseudomonadati</taxon>
        <taxon>Thermodesulfobacteriota</taxon>
        <taxon>Syntrophorhabdia</taxon>
        <taxon>Syntrophorhabdales</taxon>
        <taxon>Syntrophorhabdaceae</taxon>
        <taxon>Syntrophorhabdus</taxon>
    </lineage>
</organism>
<dbReference type="InterPro" id="IPR003838">
    <property type="entry name" value="ABC3_permease_C"/>
</dbReference>
<feature type="transmembrane region" description="Helical" evidence="7">
    <location>
        <begin position="394"/>
        <end position="414"/>
    </location>
</feature>
<keyword evidence="5 7" id="KW-1133">Transmembrane helix</keyword>
<accession>A0A971M4T1</accession>
<protein>
    <submittedName>
        <fullName evidence="10">FtsX-like permease family protein</fullName>
    </submittedName>
</protein>
<dbReference type="InterPro" id="IPR025857">
    <property type="entry name" value="MacB_PCD"/>
</dbReference>
<dbReference type="PANTHER" id="PTHR30489">
    <property type="entry name" value="LIPOPROTEIN-RELEASING SYSTEM TRANSMEMBRANE PROTEIN LOLE"/>
    <property type="match status" value="1"/>
</dbReference>
<feature type="transmembrane region" description="Helical" evidence="7">
    <location>
        <begin position="342"/>
        <end position="364"/>
    </location>
</feature>
<evidence type="ECO:0000256" key="1">
    <source>
        <dbReference type="ARBA" id="ARBA00004651"/>
    </source>
</evidence>
<evidence type="ECO:0000259" key="9">
    <source>
        <dbReference type="Pfam" id="PF12704"/>
    </source>
</evidence>
<dbReference type="AlphaFoldDB" id="A0A971M4T1"/>
<feature type="transmembrane region" description="Helical" evidence="7">
    <location>
        <begin position="473"/>
        <end position="495"/>
    </location>
</feature>
<evidence type="ECO:0000256" key="3">
    <source>
        <dbReference type="ARBA" id="ARBA00022475"/>
    </source>
</evidence>
<feature type="transmembrane region" description="Helical" evidence="7">
    <location>
        <begin position="420"/>
        <end position="441"/>
    </location>
</feature>
<feature type="transmembrane region" description="Helical" evidence="7">
    <location>
        <begin position="746"/>
        <end position="775"/>
    </location>
</feature>
<comment type="similarity">
    <text evidence="2">Belongs to the ABC-4 integral membrane protein family. LolC/E subfamily.</text>
</comment>
<comment type="caution">
    <text evidence="10">The sequence shown here is derived from an EMBL/GenBank/DDBJ whole genome shotgun (WGS) entry which is preliminary data.</text>
</comment>
<keyword evidence="4 7" id="KW-0812">Transmembrane</keyword>
<evidence type="ECO:0000256" key="2">
    <source>
        <dbReference type="ARBA" id="ARBA00005236"/>
    </source>
</evidence>
<name>A0A971M4T1_9BACT</name>
<evidence type="ECO:0000259" key="8">
    <source>
        <dbReference type="Pfam" id="PF02687"/>
    </source>
</evidence>
<dbReference type="Proteomes" id="UP000777265">
    <property type="component" value="Unassembled WGS sequence"/>
</dbReference>